<dbReference type="GO" id="GO:0005524">
    <property type="term" value="F:ATP binding"/>
    <property type="evidence" value="ECO:0007669"/>
    <property type="project" value="UniProtKB-UniRule"/>
</dbReference>
<protein>
    <submittedName>
        <fullName evidence="4">Protein kinase domain-containing protein</fullName>
    </submittedName>
</protein>
<dbReference type="PROSITE" id="PS50011">
    <property type="entry name" value="PROTEIN_KINASE_DOM"/>
    <property type="match status" value="1"/>
</dbReference>
<dbReference type="SUPFAM" id="SSF56112">
    <property type="entry name" value="Protein kinase-like (PK-like)"/>
    <property type="match status" value="1"/>
</dbReference>
<dbReference type="AlphaFoldDB" id="A0A0N4U9A2"/>
<dbReference type="GO" id="GO:0004674">
    <property type="term" value="F:protein serine/threonine kinase activity"/>
    <property type="evidence" value="ECO:0007669"/>
    <property type="project" value="TreeGrafter"/>
</dbReference>
<evidence type="ECO:0000313" key="3">
    <source>
        <dbReference type="Proteomes" id="UP000038040"/>
    </source>
</evidence>
<dbReference type="PANTHER" id="PTHR24359:SF1">
    <property type="entry name" value="INHIBITOR OF NUCLEAR FACTOR KAPPA-B KINASE EPSILON SUBUNIT HOMOLOG 1-RELATED"/>
    <property type="match status" value="1"/>
</dbReference>
<evidence type="ECO:0000259" key="2">
    <source>
        <dbReference type="PROSITE" id="PS50011"/>
    </source>
</evidence>
<name>A0A0N4U9A2_DRAME</name>
<sequence length="294" mass="35091">LLEPIKWVDLDSTYTVYEQLGTGRFGFIKLAEHIESKKKIAIKFFPKQQTKQADFVREYNYSFFLSPHPNIIDTYEGMCQTKDESAFFFVQEICPYTSLRKLIELSQSGLSECATKTIMTKVLSAVEFMHSENFVHRNLKAENILIFDEKDLNRVKIADFGLTRKVHTTVKYLEYVNNYQAPELCETVVNEAFTVDESIDVWALGILFYYCLKGRFPWQRATIMCKPYWEWEQWMKHKLPQLPKRWESFNENAIKLFKKTLNPRYKDRWSARKIEKFIKKERIRKIEKVVHDEN</sequence>
<proteinExistence type="predicted"/>
<dbReference type="InterPro" id="IPR017441">
    <property type="entry name" value="Protein_kinase_ATP_BS"/>
</dbReference>
<evidence type="ECO:0000313" key="4">
    <source>
        <dbReference type="WBParaSite" id="DME_0000365201-mRNA-1"/>
    </source>
</evidence>
<dbReference type="PROSITE" id="PS00107">
    <property type="entry name" value="PROTEIN_KINASE_ATP"/>
    <property type="match status" value="1"/>
</dbReference>
<dbReference type="InterPro" id="IPR011009">
    <property type="entry name" value="Kinase-like_dom_sf"/>
</dbReference>
<keyword evidence="1" id="KW-0547">Nucleotide-binding</keyword>
<dbReference type="Gene3D" id="1.10.510.10">
    <property type="entry name" value="Transferase(Phosphotransferase) domain 1"/>
    <property type="match status" value="1"/>
</dbReference>
<keyword evidence="1" id="KW-0067">ATP-binding</keyword>
<dbReference type="InterPro" id="IPR000719">
    <property type="entry name" value="Prot_kinase_dom"/>
</dbReference>
<feature type="binding site" evidence="1">
    <location>
        <position position="43"/>
    </location>
    <ligand>
        <name>ATP</name>
        <dbReference type="ChEBI" id="CHEBI:30616"/>
    </ligand>
</feature>
<feature type="domain" description="Protein kinase" evidence="2">
    <location>
        <begin position="14"/>
        <end position="278"/>
    </location>
</feature>
<evidence type="ECO:0000256" key="1">
    <source>
        <dbReference type="PROSITE-ProRule" id="PRU10141"/>
    </source>
</evidence>
<reference evidence="4" key="1">
    <citation type="submission" date="2017-02" db="UniProtKB">
        <authorList>
            <consortium name="WormBaseParasite"/>
        </authorList>
    </citation>
    <scope>IDENTIFICATION</scope>
</reference>
<dbReference type="Pfam" id="PF00069">
    <property type="entry name" value="Pkinase"/>
    <property type="match status" value="1"/>
</dbReference>
<accession>A0A0N4U9A2</accession>
<dbReference type="PANTHER" id="PTHR24359">
    <property type="entry name" value="SERINE/THREONINE-PROTEIN KINASE SBK1"/>
    <property type="match status" value="1"/>
</dbReference>
<dbReference type="WBParaSite" id="DME_0000365201-mRNA-1">
    <property type="protein sequence ID" value="DME_0000365201-mRNA-1"/>
    <property type="gene ID" value="DME_0000365201"/>
</dbReference>
<dbReference type="Proteomes" id="UP000038040">
    <property type="component" value="Unplaced"/>
</dbReference>
<organism evidence="3 4">
    <name type="scientific">Dracunculus medinensis</name>
    <name type="common">Guinea worm</name>
    <dbReference type="NCBI Taxonomy" id="318479"/>
    <lineage>
        <taxon>Eukaryota</taxon>
        <taxon>Metazoa</taxon>
        <taxon>Ecdysozoa</taxon>
        <taxon>Nematoda</taxon>
        <taxon>Chromadorea</taxon>
        <taxon>Rhabditida</taxon>
        <taxon>Spirurina</taxon>
        <taxon>Dracunculoidea</taxon>
        <taxon>Dracunculidae</taxon>
        <taxon>Dracunculus</taxon>
    </lineage>
</organism>